<sequence>MSNHHNKHLLIQLIKLPVFWICTLALVILGTLLTKQEFWSGYDTYFHMNSIYEDAMQIKTGHFSYFISLFGFEKSGRIVNSLYGPIFNYLLGALLLLCGSWIRFEFVTYFITLVTCGFGMYSCARELKMAKVTSIIVALFYMVSGPVMTLWIRNFEFTGFGATVLLPFVLLVGIRMLKARQIKVIPLAVMMAICLQIHLMTSMIAALALIPFFICSLVLADNRIKLIMHAIAAAILAICLSGNIFGAIYDVYSTNHVIPTFPNFNLQLPVANKIVFFQGHSLTGLGTFYTWLLVIVIIAMFLRYRSITTVDWCLLLDDVLFLWLSSIYFPWQAMLKICPELALIIQFPVRFIAIVFIITLLLMGRIGLTIASKPRRIVNVLLAIGLLIMLHPALQITHQESMNWQSANAIQYWVHPSPNGGFSKDFHQGAKIRQAFRSPDLGQAVNVVHKITTDYMPTPNKVNLKTYYHNPFNQDYIKIFKNQSKFRKTTQKHSLLMSWQSPKAQRMQVPLVKYGHTQVQLNHQEINPKRTLIGTMMVKARPGMNRMQIGYQPGLLFKSLSLITILSWLLLIILGIHKKIRYFIRP</sequence>
<keyword evidence="1" id="KW-0812">Transmembrane</keyword>
<dbReference type="KEGG" id="lji:ELX58_00370"/>
<reference evidence="3" key="1">
    <citation type="submission" date="2018-12" db="EMBL/GenBank/DDBJ databases">
        <title>A new species of lactobacillus.</title>
        <authorList>
            <person name="Jian Y."/>
            <person name="Xin L."/>
            <person name="Hong Z.J."/>
            <person name="Ming L.Z."/>
            <person name="Hong X.Z."/>
        </authorList>
    </citation>
    <scope>NUCLEOTIDE SEQUENCE [LARGE SCALE GENOMIC DNA]</scope>
    <source>
        <strain evidence="3">HSLZ-75</strain>
    </source>
</reference>
<feature type="transmembrane region" description="Helical" evidence="1">
    <location>
        <begin position="314"/>
        <end position="331"/>
    </location>
</feature>
<evidence type="ECO:0000256" key="1">
    <source>
        <dbReference type="SAM" id="Phobius"/>
    </source>
</evidence>
<gene>
    <name evidence="2" type="ORF">ELX58_00370</name>
</gene>
<dbReference type="OrthoDB" id="2328595at2"/>
<keyword evidence="1" id="KW-1133">Transmembrane helix</keyword>
<evidence type="ECO:0000313" key="2">
    <source>
        <dbReference type="EMBL" id="QBP17666.1"/>
    </source>
</evidence>
<feature type="transmembrane region" description="Helical" evidence="1">
    <location>
        <begin position="157"/>
        <end position="174"/>
    </location>
</feature>
<feature type="transmembrane region" description="Helical" evidence="1">
    <location>
        <begin position="376"/>
        <end position="394"/>
    </location>
</feature>
<feature type="transmembrane region" description="Helical" evidence="1">
    <location>
        <begin position="204"/>
        <end position="220"/>
    </location>
</feature>
<feature type="transmembrane region" description="Helical" evidence="1">
    <location>
        <begin position="82"/>
        <end position="102"/>
    </location>
</feature>
<protein>
    <recommendedName>
        <fullName evidence="4">Cell division protein</fullName>
    </recommendedName>
</protein>
<feature type="transmembrane region" description="Helical" evidence="1">
    <location>
        <begin position="555"/>
        <end position="576"/>
    </location>
</feature>
<evidence type="ECO:0008006" key="4">
    <source>
        <dbReference type="Google" id="ProtNLM"/>
    </source>
</evidence>
<feature type="transmembrane region" description="Helical" evidence="1">
    <location>
        <begin position="108"/>
        <end position="124"/>
    </location>
</feature>
<evidence type="ECO:0000313" key="3">
    <source>
        <dbReference type="Proteomes" id="UP000294321"/>
    </source>
</evidence>
<dbReference type="Proteomes" id="UP000294321">
    <property type="component" value="Chromosome"/>
</dbReference>
<feature type="transmembrane region" description="Helical" evidence="1">
    <location>
        <begin position="343"/>
        <end position="364"/>
    </location>
</feature>
<keyword evidence="1" id="KW-0472">Membrane</keyword>
<dbReference type="AlphaFoldDB" id="A0A4P6ZJ41"/>
<feature type="transmembrane region" description="Helical" evidence="1">
    <location>
        <begin position="181"/>
        <end position="198"/>
    </location>
</feature>
<name>A0A4P6ZJ41_9LACO</name>
<organism evidence="2 3">
    <name type="scientific">Acetilactobacillus jinshanensis</name>
    <dbReference type="NCBI Taxonomy" id="1720083"/>
    <lineage>
        <taxon>Bacteria</taxon>
        <taxon>Bacillati</taxon>
        <taxon>Bacillota</taxon>
        <taxon>Bacilli</taxon>
        <taxon>Lactobacillales</taxon>
        <taxon>Lactobacillaceae</taxon>
        <taxon>Acetilactobacillus</taxon>
    </lineage>
</organism>
<dbReference type="EMBL" id="CP034726">
    <property type="protein sequence ID" value="QBP17666.1"/>
    <property type="molecule type" value="Genomic_DNA"/>
</dbReference>
<keyword evidence="3" id="KW-1185">Reference proteome</keyword>
<dbReference type="RefSeq" id="WP_133441212.1">
    <property type="nucleotide sequence ID" value="NZ_CP034726.1"/>
</dbReference>
<accession>A0A4P6ZJ41</accession>
<feature type="transmembrane region" description="Helical" evidence="1">
    <location>
        <begin position="227"/>
        <end position="249"/>
    </location>
</feature>
<proteinExistence type="predicted"/>
<feature type="transmembrane region" description="Helical" evidence="1">
    <location>
        <begin position="282"/>
        <end position="302"/>
    </location>
</feature>
<feature type="transmembrane region" description="Helical" evidence="1">
    <location>
        <begin position="131"/>
        <end position="151"/>
    </location>
</feature>
<feature type="transmembrane region" description="Helical" evidence="1">
    <location>
        <begin position="12"/>
        <end position="33"/>
    </location>
</feature>